<accession>A0A850PH52</accession>
<comment type="subunit">
    <text evidence="1">Monomer.</text>
</comment>
<evidence type="ECO:0000313" key="2">
    <source>
        <dbReference type="EMBL" id="NVN42143.1"/>
    </source>
</evidence>
<feature type="binding site" evidence="1">
    <location>
        <position position="161"/>
    </location>
    <ligand>
        <name>S-adenosyl-L-methionine</name>
        <dbReference type="ChEBI" id="CHEBI:59789"/>
    </ligand>
</feature>
<feature type="binding site" evidence="1">
    <location>
        <position position="41"/>
    </location>
    <ligand>
        <name>S-adenosyl-L-methionine</name>
        <dbReference type="ChEBI" id="CHEBI:59789"/>
    </ligand>
</feature>
<feature type="site" description="Interaction with substrate rRNA" evidence="1">
    <location>
        <position position="3"/>
    </location>
</feature>
<dbReference type="PANTHER" id="PTHR37426:SF1">
    <property type="entry name" value="RIBOSOMAL RNA LARGE SUBUNIT METHYLTRANSFERASE J"/>
    <property type="match status" value="1"/>
</dbReference>
<organism evidence="2 3">
    <name type="scientific">Ameyamaea chiangmaiensis</name>
    <dbReference type="NCBI Taxonomy" id="442969"/>
    <lineage>
        <taxon>Bacteria</taxon>
        <taxon>Pseudomonadati</taxon>
        <taxon>Pseudomonadota</taxon>
        <taxon>Alphaproteobacteria</taxon>
        <taxon>Acetobacterales</taxon>
        <taxon>Acetobacteraceae</taxon>
        <taxon>Ameyamaea</taxon>
    </lineage>
</organism>
<feature type="binding site" evidence="1">
    <location>
        <position position="96"/>
    </location>
    <ligand>
        <name>S-adenosyl-L-methionine</name>
        <dbReference type="ChEBI" id="CHEBI:59789"/>
    </ligand>
</feature>
<sequence length="278" mass="30793">MNYRHHYHAGNSADCMKHALLIALLTAFHRKPAPFMVLDTHAGIGSYDLTADPAQRTGEWHAGIGRLLDAPPARTLPLRTYLDLVRPEMPHAYPGSPAIAARMLRPGDALVCCELHPDDAPLLRRHFARNPAVHVHERDGYEAIAALLPPRAIRRGLVLLDPPFERADEFQRLADAMLTARARFPTGIIAGWYPIKHRAPVRAFHDDLRERGLPDVLAAELTLRPPLDPSRLNGAGLVVASPPFGFEQQARDILGCLADLLGEDQAGYDVRRIAEERS</sequence>
<dbReference type="EC" id="2.1.1.266" evidence="1"/>
<gene>
    <name evidence="1" type="primary">rlmJ</name>
    <name evidence="2" type="ORF">HUK82_16480</name>
</gene>
<feature type="binding site" evidence="1">
    <location>
        <position position="114"/>
    </location>
    <ligand>
        <name>S-adenosyl-L-methionine</name>
        <dbReference type="ChEBI" id="CHEBI:59789"/>
    </ligand>
</feature>
<feature type="binding site" evidence="1">
    <location>
        <position position="18"/>
    </location>
    <ligand>
        <name>S-adenosyl-L-methionine</name>
        <dbReference type="ChEBI" id="CHEBI:59789"/>
    </ligand>
</feature>
<evidence type="ECO:0000313" key="3">
    <source>
        <dbReference type="Proteomes" id="UP000585665"/>
    </source>
</evidence>
<dbReference type="SUPFAM" id="SSF53335">
    <property type="entry name" value="S-adenosyl-L-methionine-dependent methyltransferases"/>
    <property type="match status" value="1"/>
</dbReference>
<proteinExistence type="inferred from homology"/>
<dbReference type="GO" id="GO:0070475">
    <property type="term" value="P:rRNA base methylation"/>
    <property type="evidence" value="ECO:0007669"/>
    <property type="project" value="UniProtKB-UniRule"/>
</dbReference>
<dbReference type="Gene3D" id="3.40.50.150">
    <property type="entry name" value="Vaccinia Virus protein VP39"/>
    <property type="match status" value="1"/>
</dbReference>
<keyword evidence="3" id="KW-1185">Reference proteome</keyword>
<feature type="active site" description="Proton acceptor" evidence="1">
    <location>
        <position position="161"/>
    </location>
</feature>
<name>A0A850PH52_9PROT</name>
<evidence type="ECO:0000256" key="1">
    <source>
        <dbReference type="HAMAP-Rule" id="MF_00934"/>
    </source>
</evidence>
<feature type="binding site" evidence="1">
    <location>
        <begin position="139"/>
        <end position="140"/>
    </location>
    <ligand>
        <name>S-adenosyl-L-methionine</name>
        <dbReference type="ChEBI" id="CHEBI:59789"/>
    </ligand>
</feature>
<dbReference type="InterPro" id="IPR007473">
    <property type="entry name" value="RlmJ"/>
</dbReference>
<keyword evidence="1" id="KW-0694">RNA-binding</keyword>
<dbReference type="HAMAP" id="MF_00934">
    <property type="entry name" value="23SrRNA_methyltr_J"/>
    <property type="match status" value="1"/>
</dbReference>
<keyword evidence="1 2" id="KW-0489">Methyltransferase</keyword>
<dbReference type="InterPro" id="IPR029063">
    <property type="entry name" value="SAM-dependent_MTases_sf"/>
</dbReference>
<dbReference type="GO" id="GO:0003723">
    <property type="term" value="F:RNA binding"/>
    <property type="evidence" value="ECO:0007669"/>
    <property type="project" value="UniProtKB-UniRule"/>
</dbReference>
<dbReference type="RefSeq" id="WP_176614947.1">
    <property type="nucleotide sequence ID" value="NZ_JABXXR010000292.1"/>
</dbReference>
<dbReference type="GO" id="GO:0005829">
    <property type="term" value="C:cytosol"/>
    <property type="evidence" value="ECO:0007669"/>
    <property type="project" value="TreeGrafter"/>
</dbReference>
<comment type="catalytic activity">
    <reaction evidence="1">
        <text>adenosine(2030) in 23S rRNA + S-adenosyl-L-methionine = N(6)-methyladenosine(2030) in 23S rRNA + S-adenosyl-L-homocysteine + H(+)</text>
        <dbReference type="Rhea" id="RHEA:43736"/>
        <dbReference type="Rhea" id="RHEA-COMP:10668"/>
        <dbReference type="Rhea" id="RHEA-COMP:10669"/>
        <dbReference type="ChEBI" id="CHEBI:15378"/>
        <dbReference type="ChEBI" id="CHEBI:57856"/>
        <dbReference type="ChEBI" id="CHEBI:59789"/>
        <dbReference type="ChEBI" id="CHEBI:74411"/>
        <dbReference type="ChEBI" id="CHEBI:74449"/>
        <dbReference type="EC" id="2.1.1.266"/>
    </reaction>
</comment>
<dbReference type="Pfam" id="PF04378">
    <property type="entry name" value="RsmJ"/>
    <property type="match status" value="1"/>
</dbReference>
<protein>
    <recommendedName>
        <fullName evidence="1">Ribosomal RNA large subunit methyltransferase J</fullName>
        <ecNumber evidence="1">2.1.1.266</ecNumber>
    </recommendedName>
    <alternativeName>
        <fullName evidence="1">23S rRNA (adenine(2030)-N6)-methyltransferase</fullName>
    </alternativeName>
    <alternativeName>
        <fullName evidence="1">23S rRNA m6A2030 methyltransferase</fullName>
    </alternativeName>
</protein>
<dbReference type="PANTHER" id="PTHR37426">
    <property type="entry name" value="RIBOSOMAL RNA LARGE SUBUNIT METHYLTRANSFERASE J"/>
    <property type="match status" value="1"/>
</dbReference>
<comment type="similarity">
    <text evidence="1">Belongs to the RlmJ family.</text>
</comment>
<comment type="caution">
    <text evidence="2">The sequence shown here is derived from an EMBL/GenBank/DDBJ whole genome shotgun (WGS) entry which is preliminary data.</text>
</comment>
<comment type="function">
    <text evidence="1">Specifically methylates the adenine in position 2030 of 23S rRNA.</text>
</comment>
<dbReference type="EMBL" id="JABXXR010000292">
    <property type="protein sequence ID" value="NVN42143.1"/>
    <property type="molecule type" value="Genomic_DNA"/>
</dbReference>
<reference evidence="2 3" key="1">
    <citation type="submission" date="2020-06" db="EMBL/GenBank/DDBJ databases">
        <title>Description of novel acetic acid bacteria.</title>
        <authorList>
            <person name="Sombolestani A."/>
        </authorList>
    </citation>
    <scope>NUCLEOTIDE SEQUENCE [LARGE SCALE GENOMIC DNA]</scope>
    <source>
        <strain evidence="2 3">LMG 27010</strain>
    </source>
</reference>
<keyword evidence="1" id="KW-0698">rRNA processing</keyword>
<keyword evidence="1 2" id="KW-0808">Transferase</keyword>
<dbReference type="GO" id="GO:0036307">
    <property type="term" value="F:23S rRNA (adenine(2030)-N(6))-methyltransferase activity"/>
    <property type="evidence" value="ECO:0007669"/>
    <property type="project" value="UniProtKB-UniRule"/>
</dbReference>
<dbReference type="Proteomes" id="UP000585665">
    <property type="component" value="Unassembled WGS sequence"/>
</dbReference>
<dbReference type="AlphaFoldDB" id="A0A850PH52"/>
<keyword evidence="1" id="KW-0949">S-adenosyl-L-methionine</keyword>